<keyword evidence="4 5" id="KW-0472">Membrane</keyword>
<dbReference type="EMBL" id="KB292234">
    <property type="protein sequence ID" value="ELU17918.1"/>
    <property type="molecule type" value="Genomic_DNA"/>
</dbReference>
<dbReference type="InterPro" id="IPR000276">
    <property type="entry name" value="GPCR_Rhodpsn"/>
</dbReference>
<sequence>MSACQASDNIDTGLNQQRLGSQHSTMNMDNECRLFDFLICVIAIGTVCVFGLVGNCTSFLVLVKHKVETAAVYLLQCIAVSDSILLLATLLVYTFPSVYAYLGHMERIVKACDIIKLLIWPICMMSHTMTIYLTVLVTFNRYCAICRAVQDYRTQSKKAVWKSILLTFIFSVIYNFPRFFEHQPISQTSANASLLNQSSTMNLGDSVTYQIIYSNVIYYPVMYIFPLTCLSYLNYQLIRSLKAISQKKAILTSPNSRSRRDNEHITLCVVVIVCVFIACQTPALINQIFWAALPANRRECGHFHFYYTKISDLLIVINSSCNIVIYCLCGRRFRSIFLQTLCYWKAFSRKIPVEPQPLDVAMRPLEFQANIQEATDNNEDATMIPIEDRTFEQALGTWRVISGITDLSDIPPDINVPSIQRLRQ</sequence>
<evidence type="ECO:0000256" key="5">
    <source>
        <dbReference type="SAM" id="Phobius"/>
    </source>
</evidence>
<dbReference type="PRINTS" id="PR00237">
    <property type="entry name" value="GPCRRHODOPSN"/>
</dbReference>
<dbReference type="Gene3D" id="1.20.1070.10">
    <property type="entry name" value="Rhodopsin 7-helix transmembrane proteins"/>
    <property type="match status" value="1"/>
</dbReference>
<name>R7VGE2_CAPTE</name>
<dbReference type="PANTHER" id="PTHR46641">
    <property type="entry name" value="FMRFAMIDE RECEPTOR-RELATED"/>
    <property type="match status" value="1"/>
</dbReference>
<feature type="domain" description="G-protein coupled receptors family 1 profile" evidence="6">
    <location>
        <begin position="54"/>
        <end position="326"/>
    </location>
</feature>
<dbReference type="CDD" id="cd14978">
    <property type="entry name" value="7tmA_FMRFamide_R-like"/>
    <property type="match status" value="1"/>
</dbReference>
<feature type="transmembrane region" description="Helical" evidence="5">
    <location>
        <begin position="217"/>
        <end position="238"/>
    </location>
</feature>
<reference evidence="7 9" key="2">
    <citation type="journal article" date="2013" name="Nature">
        <title>Insights into bilaterian evolution from three spiralian genomes.</title>
        <authorList>
            <person name="Simakov O."/>
            <person name="Marletaz F."/>
            <person name="Cho S.J."/>
            <person name="Edsinger-Gonzales E."/>
            <person name="Havlak P."/>
            <person name="Hellsten U."/>
            <person name="Kuo D.H."/>
            <person name="Larsson T."/>
            <person name="Lv J."/>
            <person name="Arendt D."/>
            <person name="Savage R."/>
            <person name="Osoegawa K."/>
            <person name="de Jong P."/>
            <person name="Grimwood J."/>
            <person name="Chapman J.A."/>
            <person name="Shapiro H."/>
            <person name="Aerts A."/>
            <person name="Otillar R.P."/>
            <person name="Terry A.Y."/>
            <person name="Boore J.L."/>
            <person name="Grigoriev I.V."/>
            <person name="Lindberg D.R."/>
            <person name="Seaver E.C."/>
            <person name="Weisblat D.A."/>
            <person name="Putnam N.H."/>
            <person name="Rokhsar D.S."/>
        </authorList>
    </citation>
    <scope>NUCLEOTIDE SEQUENCE</scope>
    <source>
        <strain evidence="7 9">I ESC-2004</strain>
    </source>
</reference>
<dbReference type="OMA" id="PIACANY"/>
<reference evidence="9" key="1">
    <citation type="submission" date="2012-12" db="EMBL/GenBank/DDBJ databases">
        <authorList>
            <person name="Hellsten U."/>
            <person name="Grimwood J."/>
            <person name="Chapman J.A."/>
            <person name="Shapiro H."/>
            <person name="Aerts A."/>
            <person name="Otillar R.P."/>
            <person name="Terry A.Y."/>
            <person name="Boore J.L."/>
            <person name="Simakov O."/>
            <person name="Marletaz F."/>
            <person name="Cho S.-J."/>
            <person name="Edsinger-Gonzales E."/>
            <person name="Havlak P."/>
            <person name="Kuo D.-H."/>
            <person name="Larsson T."/>
            <person name="Lv J."/>
            <person name="Arendt D."/>
            <person name="Savage R."/>
            <person name="Osoegawa K."/>
            <person name="de Jong P."/>
            <person name="Lindberg D.R."/>
            <person name="Seaver E.C."/>
            <person name="Weisblat D.A."/>
            <person name="Putnam N.H."/>
            <person name="Grigoriev I.V."/>
            <person name="Rokhsar D.S."/>
        </authorList>
    </citation>
    <scope>NUCLEOTIDE SEQUENCE</scope>
    <source>
        <strain evidence="9">I ESC-2004</strain>
    </source>
</reference>
<feature type="transmembrane region" description="Helical" evidence="5">
    <location>
        <begin position="70"/>
        <end position="94"/>
    </location>
</feature>
<dbReference type="InterPro" id="IPR017452">
    <property type="entry name" value="GPCR_Rhodpsn_7TM"/>
</dbReference>
<reference evidence="8" key="3">
    <citation type="submission" date="2015-06" db="UniProtKB">
        <authorList>
            <consortium name="EnsemblMetazoa"/>
        </authorList>
    </citation>
    <scope>IDENTIFICATION</scope>
</reference>
<feature type="transmembrane region" description="Helical" evidence="5">
    <location>
        <begin position="34"/>
        <end position="63"/>
    </location>
</feature>
<evidence type="ECO:0000256" key="2">
    <source>
        <dbReference type="ARBA" id="ARBA00022692"/>
    </source>
</evidence>
<dbReference type="Pfam" id="PF00001">
    <property type="entry name" value="7tm_1"/>
    <property type="match status" value="1"/>
</dbReference>
<proteinExistence type="predicted"/>
<feature type="transmembrane region" description="Helical" evidence="5">
    <location>
        <begin position="265"/>
        <end position="290"/>
    </location>
</feature>
<keyword evidence="9" id="KW-1185">Reference proteome</keyword>
<evidence type="ECO:0000256" key="1">
    <source>
        <dbReference type="ARBA" id="ARBA00004370"/>
    </source>
</evidence>
<dbReference type="PROSITE" id="PS50262">
    <property type="entry name" value="G_PROTEIN_RECEP_F1_2"/>
    <property type="match status" value="1"/>
</dbReference>
<dbReference type="Proteomes" id="UP000014760">
    <property type="component" value="Unassembled WGS sequence"/>
</dbReference>
<organism evidence="7">
    <name type="scientific">Capitella teleta</name>
    <name type="common">Polychaete worm</name>
    <dbReference type="NCBI Taxonomy" id="283909"/>
    <lineage>
        <taxon>Eukaryota</taxon>
        <taxon>Metazoa</taxon>
        <taxon>Spiralia</taxon>
        <taxon>Lophotrochozoa</taxon>
        <taxon>Annelida</taxon>
        <taxon>Polychaeta</taxon>
        <taxon>Sedentaria</taxon>
        <taxon>Scolecida</taxon>
        <taxon>Capitellidae</taxon>
        <taxon>Capitella</taxon>
    </lineage>
</organism>
<dbReference type="GO" id="GO:0004930">
    <property type="term" value="F:G protein-coupled receptor activity"/>
    <property type="evidence" value="ECO:0007669"/>
    <property type="project" value="InterPro"/>
</dbReference>
<dbReference type="OrthoDB" id="10011262at2759"/>
<comment type="subcellular location">
    <subcellularLocation>
        <location evidence="1">Membrane</location>
    </subcellularLocation>
</comment>
<dbReference type="SUPFAM" id="SSF81321">
    <property type="entry name" value="Family A G protein-coupled receptor-like"/>
    <property type="match status" value="1"/>
</dbReference>
<feature type="transmembrane region" description="Helical" evidence="5">
    <location>
        <begin position="159"/>
        <end position="176"/>
    </location>
</feature>
<dbReference type="GO" id="GO:0016020">
    <property type="term" value="C:membrane"/>
    <property type="evidence" value="ECO:0007669"/>
    <property type="project" value="UniProtKB-SubCell"/>
</dbReference>
<evidence type="ECO:0000259" key="6">
    <source>
        <dbReference type="PROSITE" id="PS50262"/>
    </source>
</evidence>
<feature type="transmembrane region" description="Helical" evidence="5">
    <location>
        <begin position="114"/>
        <end position="139"/>
    </location>
</feature>
<dbReference type="AlphaFoldDB" id="R7VGE2"/>
<keyword evidence="2 5" id="KW-0812">Transmembrane</keyword>
<accession>R7VGE2</accession>
<keyword evidence="3 5" id="KW-1133">Transmembrane helix</keyword>
<feature type="transmembrane region" description="Helical" evidence="5">
    <location>
        <begin position="310"/>
        <end position="329"/>
    </location>
</feature>
<dbReference type="STRING" id="283909.R7VGE2"/>
<protein>
    <recommendedName>
        <fullName evidence="6">G-protein coupled receptors family 1 profile domain-containing protein</fullName>
    </recommendedName>
</protein>
<evidence type="ECO:0000256" key="4">
    <source>
        <dbReference type="ARBA" id="ARBA00023136"/>
    </source>
</evidence>
<evidence type="ECO:0000256" key="3">
    <source>
        <dbReference type="ARBA" id="ARBA00022989"/>
    </source>
</evidence>
<gene>
    <name evidence="7" type="ORF">CAPTEDRAFT_196841</name>
</gene>
<dbReference type="HOGENOM" id="CLU_009579_24_7_1"/>
<dbReference type="EMBL" id="AMQN01003920">
    <property type="status" value="NOT_ANNOTATED_CDS"/>
    <property type="molecule type" value="Genomic_DNA"/>
</dbReference>
<dbReference type="InterPro" id="IPR052954">
    <property type="entry name" value="GPCR-Ligand_Int"/>
</dbReference>
<evidence type="ECO:0000313" key="9">
    <source>
        <dbReference type="Proteomes" id="UP000014760"/>
    </source>
</evidence>
<dbReference type="PANTHER" id="PTHR46641:SF2">
    <property type="entry name" value="FMRFAMIDE RECEPTOR"/>
    <property type="match status" value="1"/>
</dbReference>
<dbReference type="EnsemblMetazoa" id="CapteT196841">
    <property type="protein sequence ID" value="CapteP196841"/>
    <property type="gene ID" value="CapteG196841"/>
</dbReference>
<evidence type="ECO:0000313" key="8">
    <source>
        <dbReference type="EnsemblMetazoa" id="CapteP196841"/>
    </source>
</evidence>
<evidence type="ECO:0000313" key="7">
    <source>
        <dbReference type="EMBL" id="ELU17918.1"/>
    </source>
</evidence>